<sequence>MVSSKRNYLASWTFSPVNTWRVQMEYDDVLILKKLKKTSELIEGIFNGKDGLGEITTNQGLYILTKKSPIHGESKCAICIVFPLLTEPP</sequence>
<dbReference type="InParanoid" id="A0A2P5F8Z2"/>
<name>A0A2P5F8Z2_TREOI</name>
<evidence type="ECO:0000313" key="1">
    <source>
        <dbReference type="EMBL" id="PON94270.1"/>
    </source>
</evidence>
<keyword evidence="2" id="KW-1185">Reference proteome</keyword>
<gene>
    <name evidence="1" type="ORF">TorRG33x02_100080</name>
</gene>
<protein>
    <submittedName>
        <fullName evidence="1">Uncharacterized protein</fullName>
    </submittedName>
</protein>
<dbReference type="OrthoDB" id="10302845at2759"/>
<organism evidence="1 2">
    <name type="scientific">Trema orientale</name>
    <name type="common">Charcoal tree</name>
    <name type="synonym">Celtis orientalis</name>
    <dbReference type="NCBI Taxonomy" id="63057"/>
    <lineage>
        <taxon>Eukaryota</taxon>
        <taxon>Viridiplantae</taxon>
        <taxon>Streptophyta</taxon>
        <taxon>Embryophyta</taxon>
        <taxon>Tracheophyta</taxon>
        <taxon>Spermatophyta</taxon>
        <taxon>Magnoliopsida</taxon>
        <taxon>eudicotyledons</taxon>
        <taxon>Gunneridae</taxon>
        <taxon>Pentapetalae</taxon>
        <taxon>rosids</taxon>
        <taxon>fabids</taxon>
        <taxon>Rosales</taxon>
        <taxon>Cannabaceae</taxon>
        <taxon>Trema</taxon>
    </lineage>
</organism>
<proteinExistence type="predicted"/>
<dbReference type="EMBL" id="JXTC01000053">
    <property type="protein sequence ID" value="PON94270.1"/>
    <property type="molecule type" value="Genomic_DNA"/>
</dbReference>
<dbReference type="Proteomes" id="UP000237000">
    <property type="component" value="Unassembled WGS sequence"/>
</dbReference>
<comment type="caution">
    <text evidence="1">The sequence shown here is derived from an EMBL/GenBank/DDBJ whole genome shotgun (WGS) entry which is preliminary data.</text>
</comment>
<dbReference type="AlphaFoldDB" id="A0A2P5F8Z2"/>
<reference evidence="2" key="1">
    <citation type="submission" date="2016-06" db="EMBL/GenBank/DDBJ databases">
        <title>Parallel loss of symbiosis genes in relatives of nitrogen-fixing non-legume Parasponia.</title>
        <authorList>
            <person name="Van Velzen R."/>
            <person name="Holmer R."/>
            <person name="Bu F."/>
            <person name="Rutten L."/>
            <person name="Van Zeijl A."/>
            <person name="Liu W."/>
            <person name="Santuari L."/>
            <person name="Cao Q."/>
            <person name="Sharma T."/>
            <person name="Shen D."/>
            <person name="Roswanjaya Y."/>
            <person name="Wardhani T."/>
            <person name="Kalhor M.S."/>
            <person name="Jansen J."/>
            <person name="Van den Hoogen J."/>
            <person name="Gungor B."/>
            <person name="Hartog M."/>
            <person name="Hontelez J."/>
            <person name="Verver J."/>
            <person name="Yang W.-C."/>
            <person name="Schijlen E."/>
            <person name="Repin R."/>
            <person name="Schilthuizen M."/>
            <person name="Schranz E."/>
            <person name="Heidstra R."/>
            <person name="Miyata K."/>
            <person name="Fedorova E."/>
            <person name="Kohlen W."/>
            <person name="Bisseling T."/>
            <person name="Smit S."/>
            <person name="Geurts R."/>
        </authorList>
    </citation>
    <scope>NUCLEOTIDE SEQUENCE [LARGE SCALE GENOMIC DNA]</scope>
    <source>
        <strain evidence="2">cv. RG33-2</strain>
    </source>
</reference>
<evidence type="ECO:0000313" key="2">
    <source>
        <dbReference type="Proteomes" id="UP000237000"/>
    </source>
</evidence>
<accession>A0A2P5F8Z2</accession>